<comment type="caution">
    <text evidence="2">The sequence shown here is derived from an EMBL/GenBank/DDBJ whole genome shotgun (WGS) entry which is preliminary data.</text>
</comment>
<dbReference type="InterPro" id="IPR052514">
    <property type="entry name" value="SAM-dependent_MTase"/>
</dbReference>
<dbReference type="InterPro" id="IPR006342">
    <property type="entry name" value="FkbM_mtfrase"/>
</dbReference>
<name>A0A1F7X7W5_9BACT</name>
<dbReference type="PANTHER" id="PTHR34203">
    <property type="entry name" value="METHYLTRANSFERASE, FKBM FAMILY PROTEIN"/>
    <property type="match status" value="1"/>
</dbReference>
<dbReference type="PANTHER" id="PTHR34203:SF15">
    <property type="entry name" value="SLL1173 PROTEIN"/>
    <property type="match status" value="1"/>
</dbReference>
<dbReference type="CDD" id="cd02440">
    <property type="entry name" value="AdoMet_MTases"/>
    <property type="match status" value="1"/>
</dbReference>
<dbReference type="InterPro" id="IPR029063">
    <property type="entry name" value="SAM-dependent_MTases_sf"/>
</dbReference>
<dbReference type="Pfam" id="PF05050">
    <property type="entry name" value="Methyltransf_21"/>
    <property type="match status" value="1"/>
</dbReference>
<feature type="domain" description="Methyltransferase FkbM" evidence="1">
    <location>
        <begin position="46"/>
        <end position="209"/>
    </location>
</feature>
<dbReference type="SUPFAM" id="SSF53335">
    <property type="entry name" value="S-adenosyl-L-methionine-dependent methyltransferases"/>
    <property type="match status" value="1"/>
</dbReference>
<reference evidence="2 3" key="1">
    <citation type="journal article" date="2016" name="Nat. Commun.">
        <title>Thousands of microbial genomes shed light on interconnected biogeochemical processes in an aquifer system.</title>
        <authorList>
            <person name="Anantharaman K."/>
            <person name="Brown C.T."/>
            <person name="Hug L.A."/>
            <person name="Sharon I."/>
            <person name="Castelle C.J."/>
            <person name="Probst A.J."/>
            <person name="Thomas B.C."/>
            <person name="Singh A."/>
            <person name="Wilkins M.J."/>
            <person name="Karaoz U."/>
            <person name="Brodie E.L."/>
            <person name="Williams K.H."/>
            <person name="Hubbard S.S."/>
            <person name="Banfield J.F."/>
        </authorList>
    </citation>
    <scope>NUCLEOTIDE SEQUENCE [LARGE SCALE GENOMIC DNA]</scope>
</reference>
<evidence type="ECO:0000313" key="2">
    <source>
        <dbReference type="EMBL" id="OGM11051.1"/>
    </source>
</evidence>
<dbReference type="AlphaFoldDB" id="A0A1F7X7W5"/>
<gene>
    <name evidence="2" type="ORF">A2Z22_03610</name>
</gene>
<organism evidence="2 3">
    <name type="scientific">Candidatus Woesebacteria bacterium RBG_16_34_12</name>
    <dbReference type="NCBI Taxonomy" id="1802480"/>
    <lineage>
        <taxon>Bacteria</taxon>
        <taxon>Candidatus Woeseibacteriota</taxon>
    </lineage>
</organism>
<evidence type="ECO:0000259" key="1">
    <source>
        <dbReference type="Pfam" id="PF05050"/>
    </source>
</evidence>
<dbReference type="EMBL" id="MGFS01000026">
    <property type="protein sequence ID" value="OGM11051.1"/>
    <property type="molecule type" value="Genomic_DNA"/>
</dbReference>
<accession>A0A1F7X7W5</accession>
<protein>
    <recommendedName>
        <fullName evidence="1">Methyltransferase FkbM domain-containing protein</fullName>
    </recommendedName>
</protein>
<sequence length="237" mass="26967">MSFPDRSTGAWWWTWRWRFEILMRWNERESVKLCRELVKPGMTVIDIGAHIGYYTRLLSELVGSSGRVFAFEAHPDNYAVVKQNLRARKYSNVEMYNCAVSDQKGKMQLYVSPGSSNHSLLAGYTEASGTIDVESITIDSFLSEKGIKSVDFMKIDVEGAEPLVLAGMRQTIVSSHRLSLLIEYNPQALQSGNIIPEEFLRDLREMDFKIKMIPNDATMSQTLDGAENEVINILCRK</sequence>
<dbReference type="Proteomes" id="UP000177053">
    <property type="component" value="Unassembled WGS sequence"/>
</dbReference>
<evidence type="ECO:0000313" key="3">
    <source>
        <dbReference type="Proteomes" id="UP000177053"/>
    </source>
</evidence>
<dbReference type="NCBIfam" id="TIGR01444">
    <property type="entry name" value="fkbM_fam"/>
    <property type="match status" value="1"/>
</dbReference>
<proteinExistence type="predicted"/>
<dbReference type="Gene3D" id="3.40.50.150">
    <property type="entry name" value="Vaccinia Virus protein VP39"/>
    <property type="match status" value="1"/>
</dbReference>